<dbReference type="CDD" id="cd18138">
    <property type="entry name" value="HLD_clamp_pol_III_delta"/>
    <property type="match status" value="1"/>
</dbReference>
<evidence type="ECO:0000256" key="3">
    <source>
        <dbReference type="ARBA" id="ARBA00022679"/>
    </source>
</evidence>
<evidence type="ECO:0000259" key="11">
    <source>
        <dbReference type="Pfam" id="PF14840"/>
    </source>
</evidence>
<evidence type="ECO:0000256" key="8">
    <source>
        <dbReference type="ARBA" id="ARBA00049244"/>
    </source>
</evidence>
<evidence type="ECO:0000256" key="1">
    <source>
        <dbReference type="ARBA" id="ARBA00012417"/>
    </source>
</evidence>
<dbReference type="InterPro" id="IPR032780">
    <property type="entry name" value="DNA_pol3_delt_C"/>
</dbReference>
<evidence type="ECO:0000313" key="13">
    <source>
        <dbReference type="Proteomes" id="UP000242999"/>
    </source>
</evidence>
<dbReference type="PANTHER" id="PTHR34388:SF1">
    <property type="entry name" value="DNA POLYMERASE III SUBUNIT DELTA"/>
    <property type="match status" value="1"/>
</dbReference>
<dbReference type="GO" id="GO:0006261">
    <property type="term" value="P:DNA-templated DNA replication"/>
    <property type="evidence" value="ECO:0007669"/>
    <property type="project" value="TreeGrafter"/>
</dbReference>
<dbReference type="InterPro" id="IPR027417">
    <property type="entry name" value="P-loop_NTPase"/>
</dbReference>
<dbReference type="RefSeq" id="WP_093308232.1">
    <property type="nucleotide sequence ID" value="NZ_FNYH01000001.1"/>
</dbReference>
<feature type="domain" description="DNA polymerase III delta N-terminal" evidence="10">
    <location>
        <begin position="21"/>
        <end position="130"/>
    </location>
</feature>
<dbReference type="SUPFAM" id="SSF52540">
    <property type="entry name" value="P-loop containing nucleoside triphosphate hydrolases"/>
    <property type="match status" value="1"/>
</dbReference>
<dbReference type="OrthoDB" id="9770982at2"/>
<evidence type="ECO:0000259" key="10">
    <source>
        <dbReference type="Pfam" id="PF06144"/>
    </source>
</evidence>
<dbReference type="InterPro" id="IPR005790">
    <property type="entry name" value="DNA_polIII_delta"/>
</dbReference>
<keyword evidence="5" id="KW-0235">DNA replication</keyword>
<dbReference type="EMBL" id="FNYH01000001">
    <property type="protein sequence ID" value="SEI41188.1"/>
    <property type="molecule type" value="Genomic_DNA"/>
</dbReference>
<dbReference type="Pfam" id="PF06144">
    <property type="entry name" value="DNA_pol3_delta"/>
    <property type="match status" value="1"/>
</dbReference>
<reference evidence="13" key="1">
    <citation type="submission" date="2016-10" db="EMBL/GenBank/DDBJ databases">
        <authorList>
            <person name="Varghese N."/>
            <person name="Submissions S."/>
        </authorList>
    </citation>
    <scope>NUCLEOTIDE SEQUENCE [LARGE SCALE GENOMIC DNA]</scope>
    <source>
        <strain evidence="13">DSM 7165</strain>
    </source>
</reference>
<dbReference type="Proteomes" id="UP000242999">
    <property type="component" value="Unassembled WGS sequence"/>
</dbReference>
<dbReference type="Pfam" id="PF14840">
    <property type="entry name" value="DNA_pol3_delt_C"/>
    <property type="match status" value="1"/>
</dbReference>
<evidence type="ECO:0000256" key="5">
    <source>
        <dbReference type="ARBA" id="ARBA00022705"/>
    </source>
</evidence>
<keyword evidence="4" id="KW-0548">Nucleotidyltransferase</keyword>
<evidence type="ECO:0000256" key="2">
    <source>
        <dbReference type="ARBA" id="ARBA00017703"/>
    </source>
</evidence>
<keyword evidence="6" id="KW-0239">DNA-directed DNA polymerase</keyword>
<dbReference type="NCBIfam" id="TIGR01128">
    <property type="entry name" value="holA"/>
    <property type="match status" value="1"/>
</dbReference>
<dbReference type="GO" id="GO:0009360">
    <property type="term" value="C:DNA polymerase III complex"/>
    <property type="evidence" value="ECO:0007669"/>
    <property type="project" value="UniProtKB-UniRule"/>
</dbReference>
<dbReference type="SUPFAM" id="SSF48019">
    <property type="entry name" value="post-AAA+ oligomerization domain-like"/>
    <property type="match status" value="1"/>
</dbReference>
<accession>A0A1H6QBR3</accession>
<sequence length="342" mass="39043">MKLAAHKLAGHLKNGPKAPLYWISGDEPLLVQEACDTIRASARQQGIETREVLHLDAHFSWSQFWEQVSNLSLFVSRKLIELRLYQGKLAAEGLKELVAYLGSPYAQDNLLVISSPKLETAQIKVKAFQQVQEQSVWVPIWPLEGQAWQQHMRHRAQTLGMQLTEEAVHFLQTHTEGNLLAAAQTLTKLQLAYPQGGALDLEQLSEYLQEDSRFSLFALVDACLLAQQARALHILAQLRASQHEAPLVVWALAREMRQLMHLRYHLDEGMTFASACKQVKIFEKRQVLYRKAVHRFTLYQLEQIHLLIQQVDLAIRGQHWVPPWDLLTCCVQIMARADVPDA</sequence>
<dbReference type="GO" id="GO:0003887">
    <property type="term" value="F:DNA-directed DNA polymerase activity"/>
    <property type="evidence" value="ECO:0007669"/>
    <property type="project" value="UniProtKB-UniRule"/>
</dbReference>
<keyword evidence="3" id="KW-0808">Transferase</keyword>
<dbReference type="InterPro" id="IPR008921">
    <property type="entry name" value="DNA_pol3_clamp-load_cplx_C"/>
</dbReference>
<dbReference type="GO" id="GO:0003677">
    <property type="term" value="F:DNA binding"/>
    <property type="evidence" value="ECO:0007669"/>
    <property type="project" value="InterPro"/>
</dbReference>
<organism evidence="12 13">
    <name type="scientific">Allopseudospirillum japonicum</name>
    <dbReference type="NCBI Taxonomy" id="64971"/>
    <lineage>
        <taxon>Bacteria</taxon>
        <taxon>Pseudomonadati</taxon>
        <taxon>Pseudomonadota</taxon>
        <taxon>Gammaproteobacteria</taxon>
        <taxon>Oceanospirillales</taxon>
        <taxon>Oceanospirillaceae</taxon>
        <taxon>Allopseudospirillum</taxon>
    </lineage>
</organism>
<proteinExistence type="inferred from homology"/>
<dbReference type="Gene3D" id="1.10.8.60">
    <property type="match status" value="1"/>
</dbReference>
<dbReference type="Gene3D" id="3.40.50.300">
    <property type="entry name" value="P-loop containing nucleotide triphosphate hydrolases"/>
    <property type="match status" value="1"/>
</dbReference>
<gene>
    <name evidence="12" type="ORF">SAMN05421831_101364</name>
</gene>
<dbReference type="STRING" id="64971.SAMN05421831_101364"/>
<evidence type="ECO:0000256" key="9">
    <source>
        <dbReference type="NCBIfam" id="TIGR01128"/>
    </source>
</evidence>
<dbReference type="AlphaFoldDB" id="A0A1H6QBR3"/>
<evidence type="ECO:0000256" key="7">
    <source>
        <dbReference type="ARBA" id="ARBA00034754"/>
    </source>
</evidence>
<dbReference type="Gene3D" id="1.20.272.10">
    <property type="match status" value="1"/>
</dbReference>
<dbReference type="PANTHER" id="PTHR34388">
    <property type="entry name" value="DNA POLYMERASE III SUBUNIT DELTA"/>
    <property type="match status" value="1"/>
</dbReference>
<name>A0A1H6QBR3_9GAMM</name>
<comment type="catalytic activity">
    <reaction evidence="8">
        <text>DNA(n) + a 2'-deoxyribonucleoside 5'-triphosphate = DNA(n+1) + diphosphate</text>
        <dbReference type="Rhea" id="RHEA:22508"/>
        <dbReference type="Rhea" id="RHEA-COMP:17339"/>
        <dbReference type="Rhea" id="RHEA-COMP:17340"/>
        <dbReference type="ChEBI" id="CHEBI:33019"/>
        <dbReference type="ChEBI" id="CHEBI:61560"/>
        <dbReference type="ChEBI" id="CHEBI:173112"/>
        <dbReference type="EC" id="2.7.7.7"/>
    </reaction>
</comment>
<comment type="similarity">
    <text evidence="7">Belongs to the DNA polymerase HolA subunit family.</text>
</comment>
<evidence type="ECO:0000256" key="4">
    <source>
        <dbReference type="ARBA" id="ARBA00022695"/>
    </source>
</evidence>
<protein>
    <recommendedName>
        <fullName evidence="2 9">DNA polymerase III subunit delta</fullName>
        <ecNumber evidence="1 9">2.7.7.7</ecNumber>
    </recommendedName>
</protein>
<dbReference type="EC" id="2.7.7.7" evidence="1 9"/>
<keyword evidence="13" id="KW-1185">Reference proteome</keyword>
<evidence type="ECO:0000256" key="6">
    <source>
        <dbReference type="ARBA" id="ARBA00022932"/>
    </source>
</evidence>
<feature type="domain" description="DNA polymerase III subunit delta C-terminal" evidence="11">
    <location>
        <begin position="217"/>
        <end position="336"/>
    </location>
</feature>
<evidence type="ECO:0000313" key="12">
    <source>
        <dbReference type="EMBL" id="SEI41188.1"/>
    </source>
</evidence>
<dbReference type="InterPro" id="IPR010372">
    <property type="entry name" value="DNA_pol3_delta_N"/>
</dbReference>